<dbReference type="GO" id="GO:0005777">
    <property type="term" value="C:peroxisome"/>
    <property type="evidence" value="ECO:0007669"/>
    <property type="project" value="UniProtKB-SubCell"/>
</dbReference>
<evidence type="ECO:0000256" key="3">
    <source>
        <dbReference type="ARBA" id="ARBA00022598"/>
    </source>
</evidence>
<evidence type="ECO:0000313" key="7">
    <source>
        <dbReference type="Proteomes" id="UP000279307"/>
    </source>
</evidence>
<feature type="domain" description="AMP-dependent synthetase/ligase" evidence="5">
    <location>
        <begin position="229"/>
        <end position="422"/>
    </location>
</feature>
<name>A0A3L8DC61_OOCBI</name>
<dbReference type="InterPro" id="IPR000873">
    <property type="entry name" value="AMP-dep_synth/lig_dom"/>
</dbReference>
<dbReference type="OrthoDB" id="10253869at2759"/>
<gene>
    <name evidence="6" type="ORF">DMN91_009733</name>
</gene>
<dbReference type="Gene3D" id="3.40.50.980">
    <property type="match status" value="1"/>
</dbReference>
<comment type="subcellular location">
    <subcellularLocation>
        <location evidence="1">Peroxisome</location>
    </subcellularLocation>
</comment>
<dbReference type="PANTHER" id="PTHR24096:SF149">
    <property type="entry name" value="AMP-BINDING DOMAIN-CONTAINING PROTEIN-RELATED"/>
    <property type="match status" value="1"/>
</dbReference>
<feature type="non-terminal residue" evidence="6">
    <location>
        <position position="1"/>
    </location>
</feature>
<dbReference type="SUPFAM" id="SSF56801">
    <property type="entry name" value="Acetyl-CoA synthetase-like"/>
    <property type="match status" value="1"/>
</dbReference>
<dbReference type="EMBL" id="QOIP01000010">
    <property type="protein sequence ID" value="RLU17498.1"/>
    <property type="molecule type" value="Genomic_DNA"/>
</dbReference>
<keyword evidence="3" id="KW-0436">Ligase</keyword>
<dbReference type="Gene3D" id="2.30.38.10">
    <property type="entry name" value="Luciferase, Domain 3"/>
    <property type="match status" value="1"/>
</dbReference>
<protein>
    <recommendedName>
        <fullName evidence="5">AMP-dependent synthetase/ligase domain-containing protein</fullName>
    </recommendedName>
</protein>
<sequence>EIYSKFIIHDRVLIGNKETIAEWHLGNSILNTFISNPNFVGLVNAETQEEVRYQEMRQKSVKCALWLRMQNVQPGDIITVCPSTTIDLYVPFLAGLYIGAVVNTWDINCKLNLDVLRRTRPKVIFTDKKHVLEMYGLAALLFRENFSTIIIAFQPQQHFINLDIILNDFSNYNVEQFVCWKPRYNDIMVILHTINMMTVEKNIEISYMAFQTSFILEIPPLRAAGICGLWYANLGCYYNIVLLVKAIILHAPLVVWWRKDYRQLCAMIEQFQVQWMYFNNVQAIEFNRFITNPDSSRDKDEGIDSDIVSGEEEDVEMLNISENFAFSLSSLKYVLHDLNLEYPWIHEELVYNLPERTNIILLYSYPESGVIASRWCLEKRSNAGYVCKNVELKVINHFGREARPNEHGEICCRSPYMMNGYHLQPMITQSAIDKEGWLHTKDMGCYHRDGFIYVLGNIDLPVTFRGESCDDRCFQNCLEEQEGISQAYVLPVLHEIDGEQPFAFLVKKRNYPRKGEPVINEEVHMEVLEDLFKLDDSSRFGTMFLLEMPRNYYNTLDKKRLYHILVKYLQNDSLCYR</sequence>
<dbReference type="GO" id="GO:0016405">
    <property type="term" value="F:CoA-ligase activity"/>
    <property type="evidence" value="ECO:0007669"/>
    <property type="project" value="TreeGrafter"/>
</dbReference>
<proteinExistence type="inferred from homology"/>
<dbReference type="InterPro" id="IPR042099">
    <property type="entry name" value="ANL_N_sf"/>
</dbReference>
<comment type="caution">
    <text evidence="6">The sequence shown here is derived from an EMBL/GenBank/DDBJ whole genome shotgun (WGS) entry which is preliminary data.</text>
</comment>
<accession>A0A3L8DC61</accession>
<organism evidence="6 7">
    <name type="scientific">Ooceraea biroi</name>
    <name type="common">Clonal raider ant</name>
    <name type="synonym">Cerapachys biroi</name>
    <dbReference type="NCBI Taxonomy" id="2015173"/>
    <lineage>
        <taxon>Eukaryota</taxon>
        <taxon>Metazoa</taxon>
        <taxon>Ecdysozoa</taxon>
        <taxon>Arthropoda</taxon>
        <taxon>Hexapoda</taxon>
        <taxon>Insecta</taxon>
        <taxon>Pterygota</taxon>
        <taxon>Neoptera</taxon>
        <taxon>Endopterygota</taxon>
        <taxon>Hymenoptera</taxon>
        <taxon>Apocrita</taxon>
        <taxon>Aculeata</taxon>
        <taxon>Formicoidea</taxon>
        <taxon>Formicidae</taxon>
        <taxon>Dorylinae</taxon>
        <taxon>Ooceraea</taxon>
    </lineage>
</organism>
<evidence type="ECO:0000256" key="4">
    <source>
        <dbReference type="ARBA" id="ARBA00023140"/>
    </source>
</evidence>
<evidence type="ECO:0000313" key="6">
    <source>
        <dbReference type="EMBL" id="RLU17498.1"/>
    </source>
</evidence>
<reference evidence="6 7" key="1">
    <citation type="journal article" date="2018" name="Genome Res.">
        <title>The genomic architecture and molecular evolution of ant odorant receptors.</title>
        <authorList>
            <person name="McKenzie S.K."/>
            <person name="Kronauer D.J.C."/>
        </authorList>
    </citation>
    <scope>NUCLEOTIDE SEQUENCE [LARGE SCALE GENOMIC DNA]</scope>
    <source>
        <strain evidence="6">Clonal line C1</strain>
    </source>
</reference>
<dbReference type="AlphaFoldDB" id="A0A3L8DC61"/>
<comment type="similarity">
    <text evidence="2">Belongs to the ATP-dependent AMP-binding enzyme family.</text>
</comment>
<dbReference type="Gene3D" id="3.40.50.12780">
    <property type="entry name" value="N-terminal domain of ligase-like"/>
    <property type="match status" value="1"/>
</dbReference>
<evidence type="ECO:0000259" key="5">
    <source>
        <dbReference type="Pfam" id="PF00501"/>
    </source>
</evidence>
<evidence type="ECO:0000256" key="1">
    <source>
        <dbReference type="ARBA" id="ARBA00004275"/>
    </source>
</evidence>
<keyword evidence="4" id="KW-0576">Peroxisome</keyword>
<dbReference type="PANTHER" id="PTHR24096">
    <property type="entry name" value="LONG-CHAIN-FATTY-ACID--COA LIGASE"/>
    <property type="match status" value="1"/>
</dbReference>
<evidence type="ECO:0000256" key="2">
    <source>
        <dbReference type="ARBA" id="ARBA00006432"/>
    </source>
</evidence>
<dbReference type="Proteomes" id="UP000279307">
    <property type="component" value="Chromosome 10"/>
</dbReference>
<dbReference type="Pfam" id="PF00501">
    <property type="entry name" value="AMP-binding"/>
    <property type="match status" value="1"/>
</dbReference>